<dbReference type="Gene3D" id="3.30.390.30">
    <property type="match status" value="1"/>
</dbReference>
<dbReference type="GO" id="GO:0005737">
    <property type="term" value="C:cytoplasm"/>
    <property type="evidence" value="ECO:0007669"/>
    <property type="project" value="TreeGrafter"/>
</dbReference>
<dbReference type="InterPro" id="IPR050446">
    <property type="entry name" value="FAD-oxidoreductase/Apoptosis"/>
</dbReference>
<gene>
    <name evidence="10" type="ORF">SAMN05216287_1494</name>
</gene>
<dbReference type="PANTHER" id="PTHR43557:SF2">
    <property type="entry name" value="RIESKE DOMAIN-CONTAINING PROTEIN-RELATED"/>
    <property type="match status" value="1"/>
</dbReference>
<dbReference type="SUPFAM" id="SSF50022">
    <property type="entry name" value="ISP domain"/>
    <property type="match status" value="1"/>
</dbReference>
<keyword evidence="3" id="KW-0001">2Fe-2S</keyword>
<dbReference type="GO" id="GO:0051537">
    <property type="term" value="F:2 iron, 2 sulfur cluster binding"/>
    <property type="evidence" value="ECO:0007669"/>
    <property type="project" value="UniProtKB-KW"/>
</dbReference>
<evidence type="ECO:0000259" key="9">
    <source>
        <dbReference type="PROSITE" id="PS51296"/>
    </source>
</evidence>
<dbReference type="Proteomes" id="UP000243778">
    <property type="component" value="Unassembled WGS sequence"/>
</dbReference>
<evidence type="ECO:0000256" key="8">
    <source>
        <dbReference type="ARBA" id="ARBA00023014"/>
    </source>
</evidence>
<protein>
    <submittedName>
        <fullName evidence="10">Rieske [2Fe-2S] domain-containing protein</fullName>
    </submittedName>
</protein>
<dbReference type="OrthoDB" id="9800167at2"/>
<keyword evidence="7" id="KW-0408">Iron</keyword>
<dbReference type="InterPro" id="IPR016156">
    <property type="entry name" value="FAD/NAD-linked_Rdtase_dimer_sf"/>
</dbReference>
<reference evidence="11" key="1">
    <citation type="submission" date="2016-10" db="EMBL/GenBank/DDBJ databases">
        <authorList>
            <person name="Varghese N."/>
            <person name="Submissions S."/>
        </authorList>
    </citation>
    <scope>NUCLEOTIDE SEQUENCE [LARGE SCALE GENOMIC DNA]</scope>
    <source>
        <strain evidence="11">NRRL B-59562</strain>
    </source>
</reference>
<evidence type="ECO:0000256" key="2">
    <source>
        <dbReference type="ARBA" id="ARBA00022630"/>
    </source>
</evidence>
<keyword evidence="8" id="KW-0411">Iron-sulfur</keyword>
<evidence type="ECO:0000313" key="10">
    <source>
        <dbReference type="EMBL" id="SDW77927.1"/>
    </source>
</evidence>
<evidence type="ECO:0000256" key="6">
    <source>
        <dbReference type="ARBA" id="ARBA00023002"/>
    </source>
</evidence>
<dbReference type="PROSITE" id="PS51296">
    <property type="entry name" value="RIESKE"/>
    <property type="match status" value="1"/>
</dbReference>
<keyword evidence="2" id="KW-0285">Flavoprotein</keyword>
<keyword evidence="6" id="KW-0560">Oxidoreductase</keyword>
<dbReference type="SUPFAM" id="SSF55424">
    <property type="entry name" value="FAD/NAD-linked reductases, dimerisation (C-terminal) domain"/>
    <property type="match status" value="1"/>
</dbReference>
<accession>A0A1H2WBL3</accession>
<keyword evidence="5" id="KW-0274">FAD</keyword>
<dbReference type="InterPro" id="IPR017941">
    <property type="entry name" value="Rieske_2Fe-2S"/>
</dbReference>
<dbReference type="RefSeq" id="WP_090226059.1">
    <property type="nucleotide sequence ID" value="NZ_FNNU01000002.1"/>
</dbReference>
<evidence type="ECO:0000256" key="5">
    <source>
        <dbReference type="ARBA" id="ARBA00022827"/>
    </source>
</evidence>
<dbReference type="PRINTS" id="PR00411">
    <property type="entry name" value="PNDRDTASEI"/>
</dbReference>
<dbReference type="PANTHER" id="PTHR43557">
    <property type="entry name" value="APOPTOSIS-INDUCING FACTOR 1"/>
    <property type="match status" value="1"/>
</dbReference>
<dbReference type="Pfam" id="PF07992">
    <property type="entry name" value="Pyr_redox_2"/>
    <property type="match status" value="1"/>
</dbReference>
<name>A0A1H2WBL3_9PSED</name>
<dbReference type="InterPro" id="IPR023753">
    <property type="entry name" value="FAD/NAD-binding_dom"/>
</dbReference>
<dbReference type="GO" id="GO:0016651">
    <property type="term" value="F:oxidoreductase activity, acting on NAD(P)H"/>
    <property type="evidence" value="ECO:0007669"/>
    <property type="project" value="TreeGrafter"/>
</dbReference>
<comment type="cofactor">
    <cofactor evidence="1">
        <name>FAD</name>
        <dbReference type="ChEBI" id="CHEBI:57692"/>
    </cofactor>
</comment>
<evidence type="ECO:0000256" key="7">
    <source>
        <dbReference type="ARBA" id="ARBA00023004"/>
    </source>
</evidence>
<evidence type="ECO:0000256" key="1">
    <source>
        <dbReference type="ARBA" id="ARBA00001974"/>
    </source>
</evidence>
<evidence type="ECO:0000256" key="4">
    <source>
        <dbReference type="ARBA" id="ARBA00022723"/>
    </source>
</evidence>
<dbReference type="Gene3D" id="3.50.50.60">
    <property type="entry name" value="FAD/NAD(P)-binding domain"/>
    <property type="match status" value="2"/>
</dbReference>
<feature type="domain" description="Rieske" evidence="9">
    <location>
        <begin position="4"/>
        <end position="99"/>
    </location>
</feature>
<dbReference type="GO" id="GO:0046872">
    <property type="term" value="F:metal ion binding"/>
    <property type="evidence" value="ECO:0007669"/>
    <property type="project" value="UniProtKB-KW"/>
</dbReference>
<dbReference type="PRINTS" id="PR00368">
    <property type="entry name" value="FADPNR"/>
</dbReference>
<evidence type="ECO:0000256" key="3">
    <source>
        <dbReference type="ARBA" id="ARBA00022714"/>
    </source>
</evidence>
<dbReference type="Pfam" id="PF00355">
    <property type="entry name" value="Rieske"/>
    <property type="match status" value="1"/>
</dbReference>
<dbReference type="InterPro" id="IPR036188">
    <property type="entry name" value="FAD/NAD-bd_sf"/>
</dbReference>
<keyword evidence="4" id="KW-0479">Metal-binding</keyword>
<dbReference type="STRING" id="1007099.SAMN05216287_1494"/>
<proteinExistence type="predicted"/>
<dbReference type="Gene3D" id="2.102.10.10">
    <property type="entry name" value="Rieske [2Fe-2S] iron-sulphur domain"/>
    <property type="match status" value="1"/>
</dbReference>
<dbReference type="AlphaFoldDB" id="A0A1H2WBL3"/>
<evidence type="ECO:0000313" key="11">
    <source>
        <dbReference type="Proteomes" id="UP000243778"/>
    </source>
</evidence>
<dbReference type="EMBL" id="FNNU01000002">
    <property type="protein sequence ID" value="SDW77927.1"/>
    <property type="molecule type" value="Genomic_DNA"/>
</dbReference>
<keyword evidence="11" id="KW-1185">Reference proteome</keyword>
<organism evidence="10 11">
    <name type="scientific">Pseudomonas kuykendallii</name>
    <dbReference type="NCBI Taxonomy" id="1007099"/>
    <lineage>
        <taxon>Bacteria</taxon>
        <taxon>Pseudomonadati</taxon>
        <taxon>Pseudomonadota</taxon>
        <taxon>Gammaproteobacteria</taxon>
        <taxon>Pseudomonadales</taxon>
        <taxon>Pseudomonadaceae</taxon>
        <taxon>Pseudomonas</taxon>
    </lineage>
</organism>
<dbReference type="CDD" id="cd03478">
    <property type="entry name" value="Rieske_AIFL_N"/>
    <property type="match status" value="1"/>
</dbReference>
<sequence length="510" mass="55377">MSLHPVARLADLREDRGTRVEIGETKVLLLRTGETVHAYQAECPHAGAPLDQGAVCNGRLTCPWHKAAFAVADGSLCEPPALDGLKRYPVEVVDGEVRVGSQALAETSAEPAEDARRFIIIGAGAAGTAAAAALREKGFAGELLLIDRERRPGYDRTALSKFVLSGEVPPAEVPALRDETFFAEQDIQRIHGEVVQLDAVARRASLLDGRHFDYDAALLATGGEPQRLPLPGATLDNVLLLRSREDAEAILQAARPGTRAVIVGDSFIGLEAASALRQRGLVVSVIARHRVSFASAFGERIGAAIGQLHEDNGVIFHRGAKVLRFDGDERVHGVLLDNGEQLPAELVLLGVGVSPVTAMLDDALLDEDGALPVDAGMRAADGLWAAGDIARFPYAGEPTRIEHWRLAQQHARIAAQNMLGGDVRYRDVPFFWTFHFGKRIDYLGHAERWDEVVYEGEPERFEFIALLRQGDWVAAAVGCERQRAMALLAERMRQPLGVDEALRLIRANPD</sequence>
<dbReference type="InterPro" id="IPR036922">
    <property type="entry name" value="Rieske_2Fe-2S_sf"/>
</dbReference>
<dbReference type="SUPFAM" id="SSF51905">
    <property type="entry name" value="FAD/NAD(P)-binding domain"/>
    <property type="match status" value="1"/>
</dbReference>